<proteinExistence type="predicted"/>
<feature type="transmembrane region" description="Helical" evidence="6">
    <location>
        <begin position="228"/>
        <end position="245"/>
    </location>
</feature>
<evidence type="ECO:0000256" key="5">
    <source>
        <dbReference type="ARBA" id="ARBA00023136"/>
    </source>
</evidence>
<feature type="transmembrane region" description="Helical" evidence="6">
    <location>
        <begin position="20"/>
        <end position="40"/>
    </location>
</feature>
<keyword evidence="4 6" id="KW-1133">Transmembrane helix</keyword>
<protein>
    <recommendedName>
        <fullName evidence="9">TIGR00374 family protein</fullName>
    </recommendedName>
</protein>
<evidence type="ECO:0000256" key="6">
    <source>
        <dbReference type="SAM" id="Phobius"/>
    </source>
</evidence>
<dbReference type="GO" id="GO:0005886">
    <property type="term" value="C:plasma membrane"/>
    <property type="evidence" value="ECO:0007669"/>
    <property type="project" value="UniProtKB-SubCell"/>
</dbReference>
<evidence type="ECO:0000313" key="8">
    <source>
        <dbReference type="Proteomes" id="UP000236842"/>
    </source>
</evidence>
<dbReference type="Pfam" id="PF03706">
    <property type="entry name" value="LPG_synthase_TM"/>
    <property type="match status" value="1"/>
</dbReference>
<dbReference type="InterPro" id="IPR022791">
    <property type="entry name" value="L-PG_synthase/AglD"/>
</dbReference>
<evidence type="ECO:0008006" key="9">
    <source>
        <dbReference type="Google" id="ProtNLM"/>
    </source>
</evidence>
<accession>A0A2H9N5H1</accession>
<feature type="transmembrane region" description="Helical" evidence="6">
    <location>
        <begin position="52"/>
        <end position="75"/>
    </location>
</feature>
<feature type="transmembrane region" description="Helical" evidence="6">
    <location>
        <begin position="252"/>
        <end position="273"/>
    </location>
</feature>
<dbReference type="EMBL" id="PFIJ01000017">
    <property type="protein sequence ID" value="PIX29158.1"/>
    <property type="molecule type" value="Genomic_DNA"/>
</dbReference>
<feature type="transmembrane region" description="Helical" evidence="6">
    <location>
        <begin position="134"/>
        <end position="161"/>
    </location>
</feature>
<name>A0A2H9N5H1_9BACT</name>
<evidence type="ECO:0000256" key="1">
    <source>
        <dbReference type="ARBA" id="ARBA00004651"/>
    </source>
</evidence>
<comment type="caution">
    <text evidence="7">The sequence shown here is derived from an EMBL/GenBank/DDBJ whole genome shotgun (WGS) entry which is preliminary data.</text>
</comment>
<feature type="transmembrane region" description="Helical" evidence="6">
    <location>
        <begin position="95"/>
        <end position="114"/>
    </location>
</feature>
<evidence type="ECO:0000256" key="3">
    <source>
        <dbReference type="ARBA" id="ARBA00022692"/>
    </source>
</evidence>
<evidence type="ECO:0000256" key="4">
    <source>
        <dbReference type="ARBA" id="ARBA00022989"/>
    </source>
</evidence>
<gene>
    <name evidence="7" type="ORF">COZ64_00855</name>
</gene>
<evidence type="ECO:0000313" key="7">
    <source>
        <dbReference type="EMBL" id="PIX29158.1"/>
    </source>
</evidence>
<dbReference type="Proteomes" id="UP000236842">
    <property type="component" value="Unassembled WGS sequence"/>
</dbReference>
<keyword evidence="3 6" id="KW-0812">Transmembrane</keyword>
<feature type="transmembrane region" description="Helical" evidence="6">
    <location>
        <begin position="168"/>
        <end position="191"/>
    </location>
</feature>
<feature type="transmembrane region" description="Helical" evidence="6">
    <location>
        <begin position="313"/>
        <end position="334"/>
    </location>
</feature>
<sequence>MSVISTSLYNKIRAFFSSRAINSIVFFLLACCGVFLFIIMERYARLSAVANLVASVPWFGICLVASFPFVVYGIAALRWKYILRGYGYAIAYKKLLRASLESAAVSIILPSFQISGETYKAVETQKWGVSKPAAFASVFFDFFIVFCVNTIGGFALLAYIIIKGWRGISLVSGIGTVVFLIVGILLARMVVKPGWFTRMMKKSVPLDERNLESVGLFDYGISFFMKNALRYAYIGVAISAIGFFWEVVQLSIVASFVGIGITPLAIAVLYVVINFFNSVPVFGGIGFGEAGAFLAGASLAIPDAQSMALMALLRLRQVVILVVGGGSIAISRIYKKLWPMPKTL</sequence>
<comment type="subcellular location">
    <subcellularLocation>
        <location evidence="1">Cell membrane</location>
        <topology evidence="1">Multi-pass membrane protein</topology>
    </subcellularLocation>
</comment>
<keyword evidence="2" id="KW-1003">Cell membrane</keyword>
<dbReference type="AlphaFoldDB" id="A0A2H9N5H1"/>
<reference evidence="8" key="1">
    <citation type="submission" date="2017-09" db="EMBL/GenBank/DDBJ databases">
        <title>Depth-based differentiation of microbial function through sediment-hosted aquifers and enrichment of novel symbionts in the deep terrestrial subsurface.</title>
        <authorList>
            <person name="Probst A.J."/>
            <person name="Ladd B."/>
            <person name="Jarett J.K."/>
            <person name="Geller-Mcgrath D.E."/>
            <person name="Sieber C.M.K."/>
            <person name="Emerson J.B."/>
            <person name="Anantharaman K."/>
            <person name="Thomas B.C."/>
            <person name="Malmstrom R."/>
            <person name="Stieglmeier M."/>
            <person name="Klingl A."/>
            <person name="Woyke T."/>
            <person name="Ryan C.M."/>
            <person name="Banfield J.F."/>
        </authorList>
    </citation>
    <scope>NUCLEOTIDE SEQUENCE [LARGE SCALE GENOMIC DNA]</scope>
</reference>
<keyword evidence="5 6" id="KW-0472">Membrane</keyword>
<evidence type="ECO:0000256" key="2">
    <source>
        <dbReference type="ARBA" id="ARBA00022475"/>
    </source>
</evidence>
<organism evidence="7 8">
    <name type="scientific">Candidatus Brennerbacteria bacterium CG_4_8_14_3_um_filter_43_14</name>
    <dbReference type="NCBI Taxonomy" id="1974521"/>
    <lineage>
        <taxon>Bacteria</taxon>
        <taxon>Candidatus Brenneribacteriota</taxon>
    </lineage>
</organism>
<feature type="transmembrane region" description="Helical" evidence="6">
    <location>
        <begin position="279"/>
        <end position="301"/>
    </location>
</feature>